<sequence length="83" mass="9619">MEQSDYNLLFRWFVVFNIDEAVSDPSTFSFNRERLFDEEGAQQFFDNTVLVAQPKQLTSNEHFSVATAHRSSDTPFPARRRAG</sequence>
<evidence type="ECO:0000256" key="1">
    <source>
        <dbReference type="SAM" id="MobiDB-lite"/>
    </source>
</evidence>
<keyword evidence="4" id="KW-1185">Reference proteome</keyword>
<gene>
    <name evidence="3" type="ORF">DFR29_101274</name>
</gene>
<dbReference type="Pfam" id="PF05598">
    <property type="entry name" value="DUF772"/>
    <property type="match status" value="1"/>
</dbReference>
<evidence type="ECO:0000313" key="4">
    <source>
        <dbReference type="Proteomes" id="UP000295293"/>
    </source>
</evidence>
<comment type="caution">
    <text evidence="3">The sequence shown here is derived from an EMBL/GenBank/DDBJ whole genome shotgun (WGS) entry which is preliminary data.</text>
</comment>
<reference evidence="3 4" key="1">
    <citation type="submission" date="2019-03" db="EMBL/GenBank/DDBJ databases">
        <title>Genomic Encyclopedia of Type Strains, Phase IV (KMG-IV): sequencing the most valuable type-strain genomes for metagenomic binning, comparative biology and taxonomic classification.</title>
        <authorList>
            <person name="Goeker M."/>
        </authorList>
    </citation>
    <scope>NUCLEOTIDE SEQUENCE [LARGE SCALE GENOMIC DNA]</scope>
    <source>
        <strain evidence="3 4">DSM 21667</strain>
    </source>
</reference>
<feature type="region of interest" description="Disordered" evidence="1">
    <location>
        <begin position="62"/>
        <end position="83"/>
    </location>
</feature>
<dbReference type="InterPro" id="IPR008490">
    <property type="entry name" value="Transposase_InsH_N"/>
</dbReference>
<accession>A0A4R6ZA10</accession>
<evidence type="ECO:0000259" key="2">
    <source>
        <dbReference type="Pfam" id="PF05598"/>
    </source>
</evidence>
<dbReference type="EMBL" id="SNZH01000001">
    <property type="protein sequence ID" value="TDR48652.1"/>
    <property type="molecule type" value="Genomic_DNA"/>
</dbReference>
<name>A0A4R6ZA10_9GAMM</name>
<dbReference type="OrthoDB" id="9182628at2"/>
<protein>
    <submittedName>
        <fullName evidence="3">Transposase-like protein DUF772</fullName>
    </submittedName>
</protein>
<dbReference type="AlphaFoldDB" id="A0A4R6ZA10"/>
<dbReference type="Proteomes" id="UP000295293">
    <property type="component" value="Unassembled WGS sequence"/>
</dbReference>
<feature type="domain" description="Transposase InsH N-terminal" evidence="2">
    <location>
        <begin position="1"/>
        <end position="34"/>
    </location>
</feature>
<proteinExistence type="predicted"/>
<evidence type="ECO:0000313" key="3">
    <source>
        <dbReference type="EMBL" id="TDR48652.1"/>
    </source>
</evidence>
<organism evidence="3 4">
    <name type="scientific">Tahibacter aquaticus</name>
    <dbReference type="NCBI Taxonomy" id="520092"/>
    <lineage>
        <taxon>Bacteria</taxon>
        <taxon>Pseudomonadati</taxon>
        <taxon>Pseudomonadota</taxon>
        <taxon>Gammaproteobacteria</taxon>
        <taxon>Lysobacterales</taxon>
        <taxon>Rhodanobacteraceae</taxon>
        <taxon>Tahibacter</taxon>
    </lineage>
</organism>
<dbReference type="RefSeq" id="WP_133816769.1">
    <property type="nucleotide sequence ID" value="NZ_SNZH01000001.1"/>
</dbReference>